<sequence length="48" mass="5655">MAKSRFEDAFPITQQWRMIFKSRWPLSWNCHQPTCQSNQVGEAVVEEG</sequence>
<dbReference type="Proteomes" id="UP000008177">
    <property type="component" value="Unplaced contigs"/>
</dbReference>
<dbReference type="AlphaFoldDB" id="G2YJX0"/>
<dbReference type="HOGENOM" id="CLU_3159890_0_0_1"/>
<dbReference type="EMBL" id="FQ790339">
    <property type="protein sequence ID" value="CCD34999.1"/>
    <property type="molecule type" value="Genomic_DNA"/>
</dbReference>
<evidence type="ECO:0000313" key="2">
    <source>
        <dbReference type="Proteomes" id="UP000008177"/>
    </source>
</evidence>
<dbReference type="InParanoid" id="G2YJX0"/>
<proteinExistence type="predicted"/>
<accession>G2YJX0</accession>
<organism evidence="1 2">
    <name type="scientific">Botryotinia fuckeliana (strain T4)</name>
    <name type="common">Noble rot fungus</name>
    <name type="synonym">Botrytis cinerea</name>
    <dbReference type="NCBI Taxonomy" id="999810"/>
    <lineage>
        <taxon>Eukaryota</taxon>
        <taxon>Fungi</taxon>
        <taxon>Dikarya</taxon>
        <taxon>Ascomycota</taxon>
        <taxon>Pezizomycotina</taxon>
        <taxon>Leotiomycetes</taxon>
        <taxon>Helotiales</taxon>
        <taxon>Sclerotiniaceae</taxon>
        <taxon>Botrytis</taxon>
    </lineage>
</organism>
<reference evidence="2" key="1">
    <citation type="journal article" date="2011" name="PLoS Genet.">
        <title>Genomic analysis of the necrotrophic fungal pathogens Sclerotinia sclerotiorum and Botrytis cinerea.</title>
        <authorList>
            <person name="Amselem J."/>
            <person name="Cuomo C.A."/>
            <person name="van Kan J.A."/>
            <person name="Viaud M."/>
            <person name="Benito E.P."/>
            <person name="Couloux A."/>
            <person name="Coutinho P.M."/>
            <person name="de Vries R.P."/>
            <person name="Dyer P.S."/>
            <person name="Fillinger S."/>
            <person name="Fournier E."/>
            <person name="Gout L."/>
            <person name="Hahn M."/>
            <person name="Kohn L."/>
            <person name="Lapalu N."/>
            <person name="Plummer K.M."/>
            <person name="Pradier J.M."/>
            <person name="Quevillon E."/>
            <person name="Sharon A."/>
            <person name="Simon A."/>
            <person name="ten Have A."/>
            <person name="Tudzynski B."/>
            <person name="Tudzynski P."/>
            <person name="Wincker P."/>
            <person name="Andrew M."/>
            <person name="Anthouard V."/>
            <person name="Beever R.E."/>
            <person name="Beffa R."/>
            <person name="Benoit I."/>
            <person name="Bouzid O."/>
            <person name="Brault B."/>
            <person name="Chen Z."/>
            <person name="Choquer M."/>
            <person name="Collemare J."/>
            <person name="Cotton P."/>
            <person name="Danchin E.G."/>
            <person name="Da Silva C."/>
            <person name="Gautier A."/>
            <person name="Giraud C."/>
            <person name="Giraud T."/>
            <person name="Gonzalez C."/>
            <person name="Grossetete S."/>
            <person name="Guldener U."/>
            <person name="Henrissat B."/>
            <person name="Howlett B.J."/>
            <person name="Kodira C."/>
            <person name="Kretschmer M."/>
            <person name="Lappartient A."/>
            <person name="Leroch M."/>
            <person name="Levis C."/>
            <person name="Mauceli E."/>
            <person name="Neuveglise C."/>
            <person name="Oeser B."/>
            <person name="Pearson M."/>
            <person name="Poulain J."/>
            <person name="Poussereau N."/>
            <person name="Quesneville H."/>
            <person name="Rascle C."/>
            <person name="Schumacher J."/>
            <person name="Segurens B."/>
            <person name="Sexton A."/>
            <person name="Silva E."/>
            <person name="Sirven C."/>
            <person name="Soanes D.M."/>
            <person name="Talbot N.J."/>
            <person name="Templeton M."/>
            <person name="Yandava C."/>
            <person name="Yarden O."/>
            <person name="Zeng Q."/>
            <person name="Rollins J.A."/>
            <person name="Lebrun M.H."/>
            <person name="Dickman M."/>
        </authorList>
    </citation>
    <scope>NUCLEOTIDE SEQUENCE [LARGE SCALE GENOMIC DNA]</scope>
    <source>
        <strain evidence="2">T4</strain>
    </source>
</reference>
<gene>
    <name evidence="1" type="ORF">BofuT4_uP083210.1</name>
</gene>
<evidence type="ECO:0000313" key="1">
    <source>
        <dbReference type="EMBL" id="CCD34999.1"/>
    </source>
</evidence>
<protein>
    <submittedName>
        <fullName evidence="1">Uncharacterized protein</fullName>
    </submittedName>
</protein>
<name>G2YJX0_BOTF4</name>